<dbReference type="PANTHER" id="PTHR23546:SF1">
    <property type="entry name" value="MEMBRANE PROTEIN"/>
    <property type="match status" value="1"/>
</dbReference>
<evidence type="ECO:0000313" key="7">
    <source>
        <dbReference type="Proteomes" id="UP001155586"/>
    </source>
</evidence>
<dbReference type="AlphaFoldDB" id="A0A9X3CG51"/>
<reference evidence="6" key="1">
    <citation type="submission" date="2022-02" db="EMBL/GenBank/DDBJ databases">
        <title>Vibrio sp. nov., a new bacterium isolated from Bohai sea, China.</title>
        <authorList>
            <person name="Yuan Y."/>
        </authorList>
    </citation>
    <scope>NUCLEOTIDE SEQUENCE</scope>
    <source>
        <strain evidence="6">DBSS07</strain>
    </source>
</reference>
<dbReference type="Pfam" id="PF07690">
    <property type="entry name" value="MFS_1"/>
    <property type="match status" value="1"/>
</dbReference>
<feature type="transmembrane region" description="Helical" evidence="4">
    <location>
        <begin position="174"/>
        <end position="194"/>
    </location>
</feature>
<evidence type="ECO:0000256" key="2">
    <source>
        <dbReference type="ARBA" id="ARBA00022989"/>
    </source>
</evidence>
<keyword evidence="2 4" id="KW-1133">Transmembrane helix</keyword>
<keyword evidence="7" id="KW-1185">Reference proteome</keyword>
<keyword evidence="3 4" id="KW-0472">Membrane</keyword>
<dbReference type="Proteomes" id="UP001155586">
    <property type="component" value="Unassembled WGS sequence"/>
</dbReference>
<dbReference type="InterPro" id="IPR036259">
    <property type="entry name" value="MFS_trans_sf"/>
</dbReference>
<dbReference type="GO" id="GO:0022857">
    <property type="term" value="F:transmembrane transporter activity"/>
    <property type="evidence" value="ECO:0007669"/>
    <property type="project" value="InterPro"/>
</dbReference>
<evidence type="ECO:0000256" key="3">
    <source>
        <dbReference type="ARBA" id="ARBA00023136"/>
    </source>
</evidence>
<dbReference type="RefSeq" id="WP_265688373.1">
    <property type="nucleotide sequence ID" value="NZ_JAKRRX010000094.1"/>
</dbReference>
<feature type="transmembrane region" description="Helical" evidence="4">
    <location>
        <begin position="46"/>
        <end position="64"/>
    </location>
</feature>
<accession>A0A9X3CG51</accession>
<comment type="caution">
    <text evidence="6">The sequence shown here is derived from an EMBL/GenBank/DDBJ whole genome shotgun (WGS) entry which is preliminary data.</text>
</comment>
<gene>
    <name evidence="6" type="ORF">MD483_15050</name>
</gene>
<feature type="transmembrane region" description="Helical" evidence="4">
    <location>
        <begin position="260"/>
        <end position="280"/>
    </location>
</feature>
<feature type="transmembrane region" description="Helical" evidence="4">
    <location>
        <begin position="12"/>
        <end position="34"/>
    </location>
</feature>
<protein>
    <submittedName>
        <fullName evidence="6">MFS transporter</fullName>
    </submittedName>
</protein>
<dbReference type="Gene3D" id="1.20.1250.20">
    <property type="entry name" value="MFS general substrate transporter like domains"/>
    <property type="match status" value="1"/>
</dbReference>
<dbReference type="InterPro" id="IPR011701">
    <property type="entry name" value="MFS"/>
</dbReference>
<feature type="transmembrane region" description="Helical" evidence="4">
    <location>
        <begin position="221"/>
        <end position="240"/>
    </location>
</feature>
<feature type="transmembrane region" description="Helical" evidence="4">
    <location>
        <begin position="374"/>
        <end position="394"/>
    </location>
</feature>
<evidence type="ECO:0000313" key="6">
    <source>
        <dbReference type="EMBL" id="MCW8335136.1"/>
    </source>
</evidence>
<evidence type="ECO:0000259" key="5">
    <source>
        <dbReference type="PROSITE" id="PS50850"/>
    </source>
</evidence>
<dbReference type="InterPro" id="IPR020846">
    <property type="entry name" value="MFS_dom"/>
</dbReference>
<evidence type="ECO:0000256" key="1">
    <source>
        <dbReference type="ARBA" id="ARBA00022692"/>
    </source>
</evidence>
<sequence>MSDIKSSSTQLSIIGLIAALMGIGQNGLLVSLPFLVEHSAFSLPTWSILIAIGSLLFLPAAPYWGRQSDQSGPKRVVIQALFGMTISFLMLVSFTMLSHLESQWVALCLAGLVIARVIYGCTVAGMVPASQHWAILLCGEGNRVQAITSVSIGLSTGRLVGPILSIFLLKLSPFAPLMMMVILPAIALLAAFWLPSPTFEKKEPTDTHTKPSWLSMPERSLLPYLTSGLLLCTVVALLQYNFSPLIGSVTEWPTSKISDWIGVLLTVGAAFTLGTQVLVIKKKRVSLKAMYQCGAGAMVLGLTLFLSANVWVFVAAMAIAFSGAALLVPAYTAGATEQNPDAPGATSGFISMSHTLGYGLASLFAVTSTYSPNYPIFIGISLSTIVLVISLVVYRSKST</sequence>
<dbReference type="EMBL" id="JAKRRX010000094">
    <property type="protein sequence ID" value="MCW8335136.1"/>
    <property type="molecule type" value="Genomic_DNA"/>
</dbReference>
<dbReference type="PANTHER" id="PTHR23546">
    <property type="entry name" value="TRANSPORT PROTEIN"/>
    <property type="match status" value="1"/>
</dbReference>
<feature type="transmembrane region" description="Helical" evidence="4">
    <location>
        <begin position="104"/>
        <end position="127"/>
    </location>
</feature>
<name>A0A9X3CG51_9VIBR</name>
<proteinExistence type="predicted"/>
<feature type="transmembrane region" description="Helical" evidence="4">
    <location>
        <begin position="76"/>
        <end position="98"/>
    </location>
</feature>
<organism evidence="6 7">
    <name type="scientific">Vibrio paucivorans</name>
    <dbReference type="NCBI Taxonomy" id="2829489"/>
    <lineage>
        <taxon>Bacteria</taxon>
        <taxon>Pseudomonadati</taxon>
        <taxon>Pseudomonadota</taxon>
        <taxon>Gammaproteobacteria</taxon>
        <taxon>Vibrionales</taxon>
        <taxon>Vibrionaceae</taxon>
        <taxon>Vibrio</taxon>
    </lineage>
</organism>
<dbReference type="PROSITE" id="PS50850">
    <property type="entry name" value="MFS"/>
    <property type="match status" value="1"/>
</dbReference>
<dbReference type="SUPFAM" id="SSF103473">
    <property type="entry name" value="MFS general substrate transporter"/>
    <property type="match status" value="1"/>
</dbReference>
<feature type="domain" description="Major facilitator superfamily (MFS) profile" evidence="5">
    <location>
        <begin position="10"/>
        <end position="399"/>
    </location>
</feature>
<evidence type="ECO:0000256" key="4">
    <source>
        <dbReference type="SAM" id="Phobius"/>
    </source>
</evidence>
<keyword evidence="1 4" id="KW-0812">Transmembrane</keyword>